<dbReference type="Gene3D" id="3.30.420.40">
    <property type="match status" value="1"/>
</dbReference>
<feature type="region of interest" description="Disordered" evidence="2">
    <location>
        <begin position="563"/>
        <end position="582"/>
    </location>
</feature>
<dbReference type="InParanoid" id="A0A0V0R038"/>
<comment type="caution">
    <text evidence="3">The sequence shown here is derived from an EMBL/GenBank/DDBJ whole genome shotgun (WGS) entry which is preliminary data.</text>
</comment>
<keyword evidence="1" id="KW-0175">Coiled coil</keyword>
<keyword evidence="4" id="KW-1185">Reference proteome</keyword>
<evidence type="ECO:0000313" key="4">
    <source>
        <dbReference type="Proteomes" id="UP000054937"/>
    </source>
</evidence>
<dbReference type="EMBL" id="LDAU01000080">
    <property type="protein sequence ID" value="KRX07819.1"/>
    <property type="molecule type" value="Genomic_DNA"/>
</dbReference>
<dbReference type="PANTHER" id="PTHR30605">
    <property type="entry name" value="ANHYDRO-N-ACETYLMURAMIC ACID KINASE"/>
    <property type="match status" value="1"/>
</dbReference>
<evidence type="ECO:0000313" key="3">
    <source>
        <dbReference type="EMBL" id="KRX07819.1"/>
    </source>
</evidence>
<dbReference type="Proteomes" id="UP000054937">
    <property type="component" value="Unassembled WGS sequence"/>
</dbReference>
<feature type="coiled-coil region" evidence="1">
    <location>
        <begin position="654"/>
        <end position="685"/>
    </location>
</feature>
<dbReference type="InterPro" id="IPR005338">
    <property type="entry name" value="Anhydro_N_Ac-Mur_kinase"/>
</dbReference>
<dbReference type="GO" id="GO:0006040">
    <property type="term" value="P:amino sugar metabolic process"/>
    <property type="evidence" value="ECO:0007669"/>
    <property type="project" value="InterPro"/>
</dbReference>
<protein>
    <recommendedName>
        <fullName evidence="5">Anhydro-N-acetylmuramic acid kinase</fullName>
    </recommendedName>
</protein>
<organism evidence="3 4">
    <name type="scientific">Pseudocohnilembus persalinus</name>
    <name type="common">Ciliate</name>
    <dbReference type="NCBI Taxonomy" id="266149"/>
    <lineage>
        <taxon>Eukaryota</taxon>
        <taxon>Sar</taxon>
        <taxon>Alveolata</taxon>
        <taxon>Ciliophora</taxon>
        <taxon>Intramacronucleata</taxon>
        <taxon>Oligohymenophorea</taxon>
        <taxon>Scuticociliatia</taxon>
        <taxon>Philasterida</taxon>
        <taxon>Pseudocohnilembidae</taxon>
        <taxon>Pseudocohnilembus</taxon>
    </lineage>
</organism>
<reference evidence="3 4" key="1">
    <citation type="journal article" date="2015" name="Sci. Rep.">
        <title>Genome of the facultative scuticociliatosis pathogen Pseudocohnilembus persalinus provides insight into its virulence through horizontal gene transfer.</title>
        <authorList>
            <person name="Xiong J."/>
            <person name="Wang G."/>
            <person name="Cheng J."/>
            <person name="Tian M."/>
            <person name="Pan X."/>
            <person name="Warren A."/>
            <person name="Jiang C."/>
            <person name="Yuan D."/>
            <person name="Miao W."/>
        </authorList>
    </citation>
    <scope>NUCLEOTIDE SEQUENCE [LARGE SCALE GENOMIC DNA]</scope>
    <source>
        <strain evidence="3">36N120E</strain>
    </source>
</reference>
<dbReference type="GO" id="GO:0009254">
    <property type="term" value="P:peptidoglycan turnover"/>
    <property type="evidence" value="ECO:0007669"/>
    <property type="project" value="InterPro"/>
</dbReference>
<dbReference type="AlphaFoldDB" id="A0A0V0R038"/>
<dbReference type="OrthoDB" id="5427593at2759"/>
<name>A0A0V0R038_PSEPJ</name>
<evidence type="ECO:0000256" key="1">
    <source>
        <dbReference type="SAM" id="Coils"/>
    </source>
</evidence>
<dbReference type="GO" id="GO:0005524">
    <property type="term" value="F:ATP binding"/>
    <property type="evidence" value="ECO:0007669"/>
    <property type="project" value="InterPro"/>
</dbReference>
<dbReference type="Pfam" id="PF03702">
    <property type="entry name" value="AnmK"/>
    <property type="match status" value="1"/>
</dbReference>
<dbReference type="PANTHER" id="PTHR30605:SF0">
    <property type="entry name" value="ANHYDRO-N-ACETYLMURAMIC ACID KINASE"/>
    <property type="match status" value="1"/>
</dbReference>
<feature type="region of interest" description="Disordered" evidence="2">
    <location>
        <begin position="477"/>
        <end position="522"/>
    </location>
</feature>
<evidence type="ECO:0008006" key="5">
    <source>
        <dbReference type="Google" id="ProtNLM"/>
    </source>
</evidence>
<evidence type="ECO:0000256" key="2">
    <source>
        <dbReference type="SAM" id="MobiDB-lite"/>
    </source>
</evidence>
<feature type="compositionally biased region" description="Basic and acidic residues" evidence="2">
    <location>
        <begin position="493"/>
        <end position="507"/>
    </location>
</feature>
<sequence>MSGSSLDGLDIVYCHIQQINDKNSNEQYKYEIIKAETFEYEREILEQLKNIGKHSAYEFCVFDRYYGKYIGKQINKFCQKYLQKEQIQKISFVASHGHTIFHTPVQNNTTVQIGHIPSISAECQMTVIGDFRSIDVALNGHGAPLVPIGDQLLFKNYDYCLNFGGINNISFINKNNKRIAFDIGPCNILLNYLAEKLGKNFDENGEIAQKGQINTQLLNQLEKQEFFQMEIPKSLDRNYIEQNFIPILEQSTETIENKLCMDNINEFEQMIIKIKQDLSSLSDDIYKQFRYSLANNDNFLNIHRSLLKLENKFQLKTQQSAQENDLEQYQYEQIYEQNQNEQNDEQYNQNQDYIKYQINQNKHNDYYENQQNQIYQNSNRQQNYYDNYNTFENHYESQPTNNNQFQDDNQYGYIQNKQNNNIDVDEENYFTQHQNLFREYQASIQKIQQQNKLISKLVNSDKKKQILLDQALFNDQNQQNKENQNNINKSSLKHKDSYKNKNQEQHNDIPISLTQKRQTENSEIRKVEKDLEKLYFNNDKKFQPQQDQYKFNQDRIFNTYNYSETNSETSGDDFLSKNQRQNQKQLQKINVYNNCSNIPKIKNSKSLKQIQNQQFFKDSPNQNKQQESKKRISTLHYQQQQKQRQPFNQQSNYKEQLEQNFNKDKNRLQKQQQELQYILKNKQSKKKIAKEIINIDEEISYITNTIKDLVYQKE</sequence>
<dbReference type="GO" id="GO:0016773">
    <property type="term" value="F:phosphotransferase activity, alcohol group as acceptor"/>
    <property type="evidence" value="ECO:0007669"/>
    <property type="project" value="InterPro"/>
</dbReference>
<gene>
    <name evidence="3" type="ORF">PPERSA_07569</name>
</gene>
<proteinExistence type="predicted"/>
<feature type="compositionally biased region" description="Low complexity" evidence="2">
    <location>
        <begin position="477"/>
        <end position="488"/>
    </location>
</feature>
<accession>A0A0V0R038</accession>